<dbReference type="EMBL" id="CABFNP030000500">
    <property type="protein sequence ID" value="CAI6028839.1"/>
    <property type="molecule type" value="Genomic_DNA"/>
</dbReference>
<feature type="domain" description="Carbohydrate kinase PfkB" evidence="5">
    <location>
        <begin position="2"/>
        <end position="294"/>
    </location>
</feature>
<protein>
    <recommendedName>
        <fullName evidence="5">Carbohydrate kinase PfkB domain-containing protein</fullName>
    </recommendedName>
</protein>
<dbReference type="PANTHER" id="PTHR10584:SF166">
    <property type="entry name" value="RIBOKINASE"/>
    <property type="match status" value="1"/>
</dbReference>
<dbReference type="GO" id="GO:0016301">
    <property type="term" value="F:kinase activity"/>
    <property type="evidence" value="ECO:0007669"/>
    <property type="project" value="UniProtKB-KW"/>
</dbReference>
<dbReference type="InterPro" id="IPR029056">
    <property type="entry name" value="Ribokinase-like"/>
</dbReference>
<proteinExistence type="inferred from homology"/>
<keyword evidence="3 4" id="KW-0418">Kinase</keyword>
<evidence type="ECO:0000256" key="2">
    <source>
        <dbReference type="ARBA" id="ARBA00022679"/>
    </source>
</evidence>
<dbReference type="GO" id="GO:0006796">
    <property type="term" value="P:phosphate-containing compound metabolic process"/>
    <property type="evidence" value="ECO:0007669"/>
    <property type="project" value="UniProtKB-ARBA"/>
</dbReference>
<dbReference type="AlphaFoldDB" id="A0AA35LRG9"/>
<sequence>MVGAVGGRDGYFQSLIRPTLEESGLDISRVRTVDDDQTGVSVIVVSSCDAGDNRIFFSPGANYSGMQPTPAVIIQALAAPIPDLIVMQGEIPLETTILILRRICRFKQRNREEGQKGIDIGPTEFPEDAFAGVDHLIMNETEADLMAPSAERVQHAEPNADSVGHREQAASYFHGRGVACVVITLGAKGAWYSVNDIRESNGGVVKAFSDEVPAATVGNVLDTTAAGDTFVGGYATYIARWREALRNEGKVDGVTEETESEGTYRAMAEGAIKRGALAAARCVERHGSMRSIPWENEI</sequence>
<dbReference type="SUPFAM" id="SSF53613">
    <property type="entry name" value="Ribokinase-like"/>
    <property type="match status" value="1"/>
</dbReference>
<dbReference type="PANTHER" id="PTHR10584">
    <property type="entry name" value="SUGAR KINASE"/>
    <property type="match status" value="1"/>
</dbReference>
<organism evidence="6 7">
    <name type="scientific">Clonostachys chloroleuca</name>
    <dbReference type="NCBI Taxonomy" id="1926264"/>
    <lineage>
        <taxon>Eukaryota</taxon>
        <taxon>Fungi</taxon>
        <taxon>Dikarya</taxon>
        <taxon>Ascomycota</taxon>
        <taxon>Pezizomycotina</taxon>
        <taxon>Sordariomycetes</taxon>
        <taxon>Hypocreomycetidae</taxon>
        <taxon>Hypocreales</taxon>
        <taxon>Bionectriaceae</taxon>
        <taxon>Clonostachys</taxon>
    </lineage>
</organism>
<comment type="similarity">
    <text evidence="1 4">Belongs to the carbohydrate kinase PfkB family.</text>
</comment>
<evidence type="ECO:0000259" key="5">
    <source>
        <dbReference type="Pfam" id="PF00294"/>
    </source>
</evidence>
<dbReference type="InterPro" id="IPR002173">
    <property type="entry name" value="Carboh/pur_kinase_PfkB_CS"/>
</dbReference>
<accession>A0AA35LRG9</accession>
<dbReference type="PRINTS" id="PR00990">
    <property type="entry name" value="RIBOKINASE"/>
</dbReference>
<reference evidence="6" key="1">
    <citation type="submission" date="2023-01" db="EMBL/GenBank/DDBJ databases">
        <authorList>
            <person name="Piombo E."/>
        </authorList>
    </citation>
    <scope>NUCLEOTIDE SEQUENCE</scope>
</reference>
<keyword evidence="7" id="KW-1185">Reference proteome</keyword>
<dbReference type="Gene3D" id="3.40.1190.20">
    <property type="match status" value="1"/>
</dbReference>
<dbReference type="PROSITE" id="PS00584">
    <property type="entry name" value="PFKB_KINASES_2"/>
    <property type="match status" value="1"/>
</dbReference>
<gene>
    <name evidence="6" type="ORF">CCHLO57077_00019298</name>
</gene>
<dbReference type="Proteomes" id="UP001160390">
    <property type="component" value="Unassembled WGS sequence"/>
</dbReference>
<evidence type="ECO:0000256" key="4">
    <source>
        <dbReference type="RuleBase" id="RU003704"/>
    </source>
</evidence>
<comment type="caution">
    <text evidence="6">The sequence shown here is derived from an EMBL/GenBank/DDBJ whole genome shotgun (WGS) entry which is preliminary data.</text>
</comment>
<evidence type="ECO:0000256" key="1">
    <source>
        <dbReference type="ARBA" id="ARBA00010688"/>
    </source>
</evidence>
<dbReference type="InterPro" id="IPR002139">
    <property type="entry name" value="Ribo/fructo_kinase"/>
</dbReference>
<dbReference type="Pfam" id="PF00294">
    <property type="entry name" value="PfkB"/>
    <property type="match status" value="1"/>
</dbReference>
<dbReference type="InterPro" id="IPR011611">
    <property type="entry name" value="PfkB_dom"/>
</dbReference>
<evidence type="ECO:0000313" key="7">
    <source>
        <dbReference type="Proteomes" id="UP001160390"/>
    </source>
</evidence>
<evidence type="ECO:0000313" key="6">
    <source>
        <dbReference type="EMBL" id="CAI6028839.1"/>
    </source>
</evidence>
<evidence type="ECO:0000256" key="3">
    <source>
        <dbReference type="ARBA" id="ARBA00022777"/>
    </source>
</evidence>
<keyword evidence="2 4" id="KW-0808">Transferase</keyword>
<name>A0AA35LRG9_9HYPO</name>